<evidence type="ECO:0000256" key="2">
    <source>
        <dbReference type="SAM" id="MobiDB-lite"/>
    </source>
</evidence>
<keyword evidence="1" id="KW-0175">Coiled coil</keyword>
<dbReference type="AlphaFoldDB" id="A0AAN6UCN8"/>
<keyword evidence="4" id="KW-1185">Reference proteome</keyword>
<evidence type="ECO:0000256" key="1">
    <source>
        <dbReference type="SAM" id="Coils"/>
    </source>
</evidence>
<dbReference type="CDD" id="cd14688">
    <property type="entry name" value="bZIP_YAP"/>
    <property type="match status" value="1"/>
</dbReference>
<feature type="coiled-coil region" evidence="1">
    <location>
        <begin position="14"/>
        <end position="41"/>
    </location>
</feature>
<dbReference type="PANTHER" id="PTHR42070">
    <property type="entry name" value="FILAMENT ASSOCIATED PROTEIN, PUTATIVE (AFU_ORTHOLOGUE AFUA_8G06630)-RELATED"/>
    <property type="match status" value="1"/>
</dbReference>
<gene>
    <name evidence="3" type="ORF">BT67DRAFT_334520</name>
</gene>
<evidence type="ECO:0008006" key="5">
    <source>
        <dbReference type="Google" id="ProtNLM"/>
    </source>
</evidence>
<dbReference type="PANTHER" id="PTHR42070:SF1">
    <property type="entry name" value="FILAMENT ASSOCIATED PROTEIN, PUTATIVE (AFU_ORTHOLOGUE AFUA_8G06630)-RELATED"/>
    <property type="match status" value="1"/>
</dbReference>
<evidence type="ECO:0000313" key="4">
    <source>
        <dbReference type="Proteomes" id="UP001304895"/>
    </source>
</evidence>
<organism evidence="3 4">
    <name type="scientific">Trichocladium antarcticum</name>
    <dbReference type="NCBI Taxonomy" id="1450529"/>
    <lineage>
        <taxon>Eukaryota</taxon>
        <taxon>Fungi</taxon>
        <taxon>Dikarya</taxon>
        <taxon>Ascomycota</taxon>
        <taxon>Pezizomycotina</taxon>
        <taxon>Sordariomycetes</taxon>
        <taxon>Sordariomycetidae</taxon>
        <taxon>Sordariales</taxon>
        <taxon>Chaetomiaceae</taxon>
        <taxon>Trichocladium</taxon>
    </lineage>
</organism>
<feature type="non-terminal residue" evidence="3">
    <location>
        <position position="167"/>
    </location>
</feature>
<feature type="compositionally biased region" description="Pro residues" evidence="2">
    <location>
        <begin position="99"/>
        <end position="110"/>
    </location>
</feature>
<dbReference type="EMBL" id="MU853438">
    <property type="protein sequence ID" value="KAK4130274.1"/>
    <property type="molecule type" value="Genomic_DNA"/>
</dbReference>
<reference evidence="3" key="2">
    <citation type="submission" date="2023-05" db="EMBL/GenBank/DDBJ databases">
        <authorList>
            <consortium name="Lawrence Berkeley National Laboratory"/>
            <person name="Steindorff A."/>
            <person name="Hensen N."/>
            <person name="Bonometti L."/>
            <person name="Westerberg I."/>
            <person name="Brannstrom I.O."/>
            <person name="Guillou S."/>
            <person name="Cros-Aarteil S."/>
            <person name="Calhoun S."/>
            <person name="Haridas S."/>
            <person name="Kuo A."/>
            <person name="Mondo S."/>
            <person name="Pangilinan J."/>
            <person name="Riley R."/>
            <person name="Labutti K."/>
            <person name="Andreopoulos B."/>
            <person name="Lipzen A."/>
            <person name="Chen C."/>
            <person name="Yanf M."/>
            <person name="Daum C."/>
            <person name="Ng V."/>
            <person name="Clum A."/>
            <person name="Ohm R."/>
            <person name="Martin F."/>
            <person name="Silar P."/>
            <person name="Natvig D."/>
            <person name="Lalanne C."/>
            <person name="Gautier V."/>
            <person name="Ament-Velasquez S.L."/>
            <person name="Kruys A."/>
            <person name="Hutchinson M.I."/>
            <person name="Powell A.J."/>
            <person name="Barry K."/>
            <person name="Miller A.N."/>
            <person name="Grigoriev I.V."/>
            <person name="Debuchy R."/>
            <person name="Gladieux P."/>
            <person name="Thoren M.H."/>
            <person name="Johannesson H."/>
        </authorList>
    </citation>
    <scope>NUCLEOTIDE SEQUENCE</scope>
    <source>
        <strain evidence="3">CBS 123565</strain>
    </source>
</reference>
<proteinExistence type="predicted"/>
<comment type="caution">
    <text evidence="3">The sequence shown here is derived from an EMBL/GenBank/DDBJ whole genome shotgun (WGS) entry which is preliminary data.</text>
</comment>
<evidence type="ECO:0000313" key="3">
    <source>
        <dbReference type="EMBL" id="KAK4130274.1"/>
    </source>
</evidence>
<feature type="region of interest" description="Disordered" evidence="2">
    <location>
        <begin position="75"/>
        <end position="117"/>
    </location>
</feature>
<reference evidence="3" key="1">
    <citation type="journal article" date="2023" name="Mol. Phylogenet. Evol.">
        <title>Genome-scale phylogeny and comparative genomics of the fungal order Sordariales.</title>
        <authorList>
            <person name="Hensen N."/>
            <person name="Bonometti L."/>
            <person name="Westerberg I."/>
            <person name="Brannstrom I.O."/>
            <person name="Guillou S."/>
            <person name="Cros-Aarteil S."/>
            <person name="Calhoun S."/>
            <person name="Haridas S."/>
            <person name="Kuo A."/>
            <person name="Mondo S."/>
            <person name="Pangilinan J."/>
            <person name="Riley R."/>
            <person name="LaButti K."/>
            <person name="Andreopoulos B."/>
            <person name="Lipzen A."/>
            <person name="Chen C."/>
            <person name="Yan M."/>
            <person name="Daum C."/>
            <person name="Ng V."/>
            <person name="Clum A."/>
            <person name="Steindorff A."/>
            <person name="Ohm R.A."/>
            <person name="Martin F."/>
            <person name="Silar P."/>
            <person name="Natvig D.O."/>
            <person name="Lalanne C."/>
            <person name="Gautier V."/>
            <person name="Ament-Velasquez S.L."/>
            <person name="Kruys A."/>
            <person name="Hutchinson M.I."/>
            <person name="Powell A.J."/>
            <person name="Barry K."/>
            <person name="Miller A.N."/>
            <person name="Grigoriev I.V."/>
            <person name="Debuchy R."/>
            <person name="Gladieux P."/>
            <person name="Hiltunen Thoren M."/>
            <person name="Johannesson H."/>
        </authorList>
    </citation>
    <scope>NUCLEOTIDE SEQUENCE</scope>
    <source>
        <strain evidence="3">CBS 123565</strain>
    </source>
</reference>
<sequence>SSAARIRDNQRRSRARHRDYVDEMKARIREYERRDAQATLDMRHAARAVALENSRLRSLLASHGVTSDEVELHLGSFHRHETPTTARAAPCRSGSTTPGPGPRPRAPGPETPTATASHLEMSCTAAARIITSISYRDRNDESAREVLGCSGPEECFVKNTVLFQFLD</sequence>
<name>A0AAN6UCN8_9PEZI</name>
<accession>A0AAN6UCN8</accession>
<dbReference type="Proteomes" id="UP001304895">
    <property type="component" value="Unassembled WGS sequence"/>
</dbReference>
<protein>
    <recommendedName>
        <fullName evidence="5">BZIP domain-containing protein</fullName>
    </recommendedName>
</protein>
<feature type="non-terminal residue" evidence="3">
    <location>
        <position position="1"/>
    </location>
</feature>